<dbReference type="Pfam" id="PF00814">
    <property type="entry name" value="TsaD"/>
    <property type="match status" value="1"/>
</dbReference>
<protein>
    <submittedName>
        <fullName evidence="2">tRNA threonylcarbamoyladenosine biosynthesis protein TsaB</fullName>
    </submittedName>
</protein>
<evidence type="ECO:0000313" key="3">
    <source>
        <dbReference type="Proteomes" id="UP000183471"/>
    </source>
</evidence>
<dbReference type="Gene3D" id="3.30.420.40">
    <property type="match status" value="2"/>
</dbReference>
<accession>A0ABY0TKC8</accession>
<keyword evidence="3" id="KW-1185">Reference proteome</keyword>
<dbReference type="NCBIfam" id="TIGR03725">
    <property type="entry name" value="T6A_YeaZ"/>
    <property type="match status" value="1"/>
</dbReference>
<evidence type="ECO:0000259" key="1">
    <source>
        <dbReference type="Pfam" id="PF00814"/>
    </source>
</evidence>
<dbReference type="RefSeq" id="WP_074633885.1">
    <property type="nucleotide sequence ID" value="NZ_FNKY01000001.1"/>
</dbReference>
<dbReference type="InterPro" id="IPR000905">
    <property type="entry name" value="Gcp-like_dom"/>
</dbReference>
<dbReference type="Proteomes" id="UP000183471">
    <property type="component" value="Unassembled WGS sequence"/>
</dbReference>
<dbReference type="SUPFAM" id="SSF53067">
    <property type="entry name" value="Actin-like ATPase domain"/>
    <property type="match status" value="2"/>
</dbReference>
<reference evidence="2 3" key="1">
    <citation type="submission" date="2016-10" db="EMBL/GenBank/DDBJ databases">
        <authorList>
            <person name="Varghese N."/>
            <person name="Submissions S."/>
        </authorList>
    </citation>
    <scope>NUCLEOTIDE SEQUENCE [LARGE SCALE GENOMIC DNA]</scope>
    <source>
        <strain evidence="2 3">Nl1</strain>
    </source>
</reference>
<dbReference type="InterPro" id="IPR022496">
    <property type="entry name" value="T6A_TsaB"/>
</dbReference>
<evidence type="ECO:0000313" key="2">
    <source>
        <dbReference type="EMBL" id="SDQ97106.1"/>
    </source>
</evidence>
<dbReference type="PANTHER" id="PTHR11735">
    <property type="entry name" value="TRNA N6-ADENOSINE THREONYLCARBAMOYLTRANSFERASE"/>
    <property type="match status" value="1"/>
</dbReference>
<sequence length="223" mass="23928">MKILALDTSTEYCSIAVWLDGEILSREILAEQRHSELILPMLRQMLGETGLTLAQLDGIAFGAGPGSFTGLRIACGVAQGLAFGADLPVIGICTLEALAEAAGGNNVIAALDARMSEIYHAAYTKTVDGWQPVSGPTLCPPQQAPLVRGRSWMGCGSGFSMYGEALRTRYDGCIKHVIGDLWPHAREMIQLAEPRFAKGLGVDPADATPLYVRNKVALKEKER</sequence>
<proteinExistence type="predicted"/>
<comment type="caution">
    <text evidence="2">The sequence shown here is derived from an EMBL/GenBank/DDBJ whole genome shotgun (WGS) entry which is preliminary data.</text>
</comment>
<dbReference type="PANTHER" id="PTHR11735:SF11">
    <property type="entry name" value="TRNA THREONYLCARBAMOYLADENOSINE BIOSYNTHESIS PROTEIN TSAB"/>
    <property type="match status" value="1"/>
</dbReference>
<dbReference type="InterPro" id="IPR043129">
    <property type="entry name" value="ATPase_NBD"/>
</dbReference>
<dbReference type="CDD" id="cd24032">
    <property type="entry name" value="ASKHA_NBD_TsaB"/>
    <property type="match status" value="1"/>
</dbReference>
<feature type="domain" description="Gcp-like" evidence="1">
    <location>
        <begin position="29"/>
        <end position="142"/>
    </location>
</feature>
<dbReference type="EMBL" id="FNKY01000001">
    <property type="protein sequence ID" value="SDQ97106.1"/>
    <property type="molecule type" value="Genomic_DNA"/>
</dbReference>
<name>A0ABY0TKC8_9PROT</name>
<organism evidence="2 3">
    <name type="scientific">Nitrosospira multiformis</name>
    <dbReference type="NCBI Taxonomy" id="1231"/>
    <lineage>
        <taxon>Bacteria</taxon>
        <taxon>Pseudomonadati</taxon>
        <taxon>Pseudomonadota</taxon>
        <taxon>Betaproteobacteria</taxon>
        <taxon>Nitrosomonadales</taxon>
        <taxon>Nitrosomonadaceae</taxon>
        <taxon>Nitrosospira</taxon>
    </lineage>
</organism>
<gene>
    <name evidence="2" type="ORF">SAMN05216402_3055</name>
</gene>